<evidence type="ECO:0000313" key="1">
    <source>
        <dbReference type="EMBL" id="CUU58884.1"/>
    </source>
</evidence>
<gene>
    <name evidence="1" type="ORF">Ga0074812_12312</name>
</gene>
<dbReference type="Proteomes" id="UP000198802">
    <property type="component" value="Unassembled WGS sequence"/>
</dbReference>
<proteinExistence type="predicted"/>
<organism evidence="1 2">
    <name type="scientific">Parafrankia irregularis</name>
    <dbReference type="NCBI Taxonomy" id="795642"/>
    <lineage>
        <taxon>Bacteria</taxon>
        <taxon>Bacillati</taxon>
        <taxon>Actinomycetota</taxon>
        <taxon>Actinomycetes</taxon>
        <taxon>Frankiales</taxon>
        <taxon>Frankiaceae</taxon>
        <taxon>Parafrankia</taxon>
    </lineage>
</organism>
<protein>
    <submittedName>
        <fullName evidence="1">Uncharacterized protein</fullName>
    </submittedName>
</protein>
<name>A0A0S4QUA4_9ACTN</name>
<dbReference type="EMBL" id="FAOZ01000023">
    <property type="protein sequence ID" value="CUU58884.1"/>
    <property type="molecule type" value="Genomic_DNA"/>
</dbReference>
<accession>A0A0S4QUA4</accession>
<keyword evidence="2" id="KW-1185">Reference proteome</keyword>
<evidence type="ECO:0000313" key="2">
    <source>
        <dbReference type="Proteomes" id="UP000198802"/>
    </source>
</evidence>
<dbReference type="AlphaFoldDB" id="A0A0S4QUA4"/>
<reference evidence="2" key="1">
    <citation type="submission" date="2015-11" db="EMBL/GenBank/DDBJ databases">
        <authorList>
            <person name="Varghese N."/>
        </authorList>
    </citation>
    <scope>NUCLEOTIDE SEQUENCE [LARGE SCALE GENOMIC DNA]</scope>
    <source>
        <strain evidence="2">DSM 45899</strain>
    </source>
</reference>
<sequence>MAFVTWWKCGFRRTAAIVLDVPLFFPERFAAGGERCRPGGDAGGIRRALGGGIPRARLRVLQLRVLQLRVLQLRVIEASQAETPIVSNVISRVAGSTASTCQPSAKLLRISSWLIRRGPMSPGTWSLKHSM</sequence>